<organism evidence="4 5">
    <name type="scientific">Friedmanniomyces endolithicus</name>
    <dbReference type="NCBI Taxonomy" id="329885"/>
    <lineage>
        <taxon>Eukaryota</taxon>
        <taxon>Fungi</taxon>
        <taxon>Dikarya</taxon>
        <taxon>Ascomycota</taxon>
        <taxon>Pezizomycotina</taxon>
        <taxon>Dothideomycetes</taxon>
        <taxon>Dothideomycetidae</taxon>
        <taxon>Mycosphaerellales</taxon>
        <taxon>Teratosphaeriaceae</taxon>
        <taxon>Friedmanniomyces</taxon>
    </lineage>
</organism>
<feature type="compositionally biased region" description="Low complexity" evidence="2">
    <location>
        <begin position="348"/>
        <end position="365"/>
    </location>
</feature>
<dbReference type="SUPFAM" id="SSF55729">
    <property type="entry name" value="Acyl-CoA N-acyltransferases (Nat)"/>
    <property type="match status" value="1"/>
</dbReference>
<accession>A0AAN6KX31</accession>
<dbReference type="PANTHER" id="PTHR31438:SF1">
    <property type="entry name" value="LYSINE N-ACYLTRANSFERASE C17G9.06C-RELATED"/>
    <property type="match status" value="1"/>
</dbReference>
<dbReference type="PANTHER" id="PTHR31438">
    <property type="entry name" value="LYSINE N-ACYLTRANSFERASE C17G9.06C-RELATED"/>
    <property type="match status" value="1"/>
</dbReference>
<feature type="domain" description="Acyltransferase MbtK/IucB-like conserved" evidence="3">
    <location>
        <begin position="409"/>
        <end position="455"/>
    </location>
</feature>
<feature type="compositionally biased region" description="Polar residues" evidence="2">
    <location>
        <begin position="396"/>
        <end position="405"/>
    </location>
</feature>
<dbReference type="Proteomes" id="UP001175353">
    <property type="component" value="Unassembled WGS sequence"/>
</dbReference>
<dbReference type="AlphaFoldDB" id="A0AAN6KX31"/>
<name>A0AAN6KX31_9PEZI</name>
<feature type="compositionally biased region" description="Low complexity" evidence="2">
    <location>
        <begin position="237"/>
        <end position="270"/>
    </location>
</feature>
<dbReference type="SMART" id="SM01006">
    <property type="entry name" value="AlcB"/>
    <property type="match status" value="1"/>
</dbReference>
<proteinExistence type="inferred from homology"/>
<sequence length="585" mass="64925">MAPSIIHLPNGQTLTVTPVFGGIQFKANDLNTHHNAFPPGWTIVINSEDEEDGAKHHLTPTHSDPDATPRAEFPLAQERRLHLHRYRRPTLRSDHMFISSISNPSSHDFRPPTSPTRQIAMMLWATLWWYFHQPAPPPHLITTASAQTPEEGRPKGEWRVHIDREGIFKGKHLLPKLERMGIVATEDSTVGVDPGDGVTNAGMGWSHMFISQRTFWQLDPRIYLFTLTPTQSNSPYPSISPAPSRSGSPSRPSSNLSTTIDSSSNSAAAAQLGRSSTPPGPFTSSSHLPTFYPPPPTQYIFSSTGVRHPIRPKPPRQGEVVYTRWIPSLGQYLSFRVASLSKQPCAYSGPISTTTSSPPDSVLSPGTRESLRAGTTGTSSLSEPIIPTLRGLSLAPPNQTQQSGDSDSETCHMSDVELLHKWMNTPRVAHSWGETGPLSHQEAFLTSSLTSRHSLPLIGLFDGQPFGFFEVYWVKEDRLAPLLGGDGCGDFDRGLHVLVGEQEFRGSHRVRVWLAALVHYAWLADLRTGSVVLEPRVDNVNDVRGFRLKQYCEEVGFHKEREVAFPHKQSNLMRIRRETWTAPAL</sequence>
<comment type="caution">
    <text evidence="4">The sequence shown here is derived from an EMBL/GenBank/DDBJ whole genome shotgun (WGS) entry which is preliminary data.</text>
</comment>
<feature type="region of interest" description="Disordered" evidence="2">
    <location>
        <begin position="233"/>
        <end position="289"/>
    </location>
</feature>
<dbReference type="Gene3D" id="3.40.630.30">
    <property type="match status" value="1"/>
</dbReference>
<evidence type="ECO:0000256" key="1">
    <source>
        <dbReference type="ARBA" id="ARBA00009893"/>
    </source>
</evidence>
<keyword evidence="5" id="KW-1185">Reference proteome</keyword>
<comment type="similarity">
    <text evidence="1">Belongs to the lysine N-acyltransferase MbtK family.</text>
</comment>
<dbReference type="EMBL" id="JAUJLE010000015">
    <property type="protein sequence ID" value="KAK1008708.1"/>
    <property type="molecule type" value="Genomic_DNA"/>
</dbReference>
<dbReference type="GO" id="GO:0019290">
    <property type="term" value="P:siderophore biosynthetic process"/>
    <property type="evidence" value="ECO:0007669"/>
    <property type="project" value="InterPro"/>
</dbReference>
<feature type="region of interest" description="Disordered" evidence="2">
    <location>
        <begin position="347"/>
        <end position="410"/>
    </location>
</feature>
<evidence type="ECO:0000313" key="5">
    <source>
        <dbReference type="Proteomes" id="UP001175353"/>
    </source>
</evidence>
<gene>
    <name evidence="4" type="ORF">LTR91_003067</name>
</gene>
<dbReference type="InterPro" id="IPR016181">
    <property type="entry name" value="Acyl_CoA_acyltransferase"/>
</dbReference>
<dbReference type="InterPro" id="IPR019432">
    <property type="entry name" value="Acyltransferase_MbtK/IucB-like"/>
</dbReference>
<reference evidence="4" key="1">
    <citation type="submission" date="2023-06" db="EMBL/GenBank/DDBJ databases">
        <title>Black Yeasts Isolated from many extreme environments.</title>
        <authorList>
            <person name="Coleine C."/>
            <person name="Stajich J.E."/>
            <person name="Selbmann L."/>
        </authorList>
    </citation>
    <scope>NUCLEOTIDE SEQUENCE</scope>
    <source>
        <strain evidence="4">CCFEE 5200</strain>
    </source>
</reference>
<evidence type="ECO:0000313" key="4">
    <source>
        <dbReference type="EMBL" id="KAK1008708.1"/>
    </source>
</evidence>
<protein>
    <recommendedName>
        <fullName evidence="3">Acyltransferase MbtK/IucB-like conserved domain-containing protein</fullName>
    </recommendedName>
</protein>
<evidence type="ECO:0000259" key="3">
    <source>
        <dbReference type="SMART" id="SM01006"/>
    </source>
</evidence>
<dbReference type="GO" id="GO:0016410">
    <property type="term" value="F:N-acyltransferase activity"/>
    <property type="evidence" value="ECO:0007669"/>
    <property type="project" value="TreeGrafter"/>
</dbReference>
<feature type="compositionally biased region" description="Polar residues" evidence="2">
    <location>
        <begin position="373"/>
        <end position="382"/>
    </location>
</feature>
<evidence type="ECO:0000256" key="2">
    <source>
        <dbReference type="SAM" id="MobiDB-lite"/>
    </source>
</evidence>
<dbReference type="Pfam" id="PF13523">
    <property type="entry name" value="Acetyltransf_8"/>
    <property type="match status" value="1"/>
</dbReference>